<reference evidence="4 5" key="1">
    <citation type="submission" date="2016-10" db="EMBL/GenBank/DDBJ databases">
        <authorList>
            <person name="de Groot N.N."/>
        </authorList>
    </citation>
    <scope>NUCLEOTIDE SEQUENCE [LARGE SCALE GENOMIC DNA]</scope>
    <source>
        <strain evidence="4 5">CPCC 202699</strain>
    </source>
</reference>
<dbReference type="InterPro" id="IPR011957">
    <property type="entry name" value="Benz_CoA_lig"/>
</dbReference>
<dbReference type="GO" id="GO:0016405">
    <property type="term" value="F:CoA-ligase activity"/>
    <property type="evidence" value="ECO:0007669"/>
    <property type="project" value="InterPro"/>
</dbReference>
<sequence length="502" mass="54410">MNLASFFVDRNVSEGRGANPALITGDGETTYAELAELTNRIGTVLTELGVRSGQMVLLALSDGVEFVATWYAAQKIGAVTAEVYPFLQPKDYAYYLGYTEAKLVVADAVTLPALREAGATNLLVRGVPEEELRAGERPFETLVAQASPELEAVPRGPDDIVIWKFTTGSTGSPKACTHPISSPLKSFELYARGVLGLREDDRVLAVPKLFFGYARDLVALFPFGVGAAGIPFPERSTADLMFELIARHRPTVLVNVPTMMSAMVAHPDAAKQDLSSLRLCTSAGEALPSELHRKWDSTFGVEVVDGIGSSEAYHIYLSNRPGQARRGSLGQAVPGYQVRVIDELDQELPDGEIGTLEVTGPTIAREYRGDAEKSRRTFHGDTLRSGDLFSRDEAGFFTHHGRADDLLKVGGVFVAPGEIEDCLLGHAEVVDCAVVGHEKDGLVLSRAYVVVGAGATVTETELQDYAREHLAAHKYPREVCFVPELPRTANGKLDRRALRTRP</sequence>
<dbReference type="InterPro" id="IPR042099">
    <property type="entry name" value="ANL_N_sf"/>
</dbReference>
<dbReference type="SUPFAM" id="SSF56801">
    <property type="entry name" value="Acetyl-CoA synthetase-like"/>
    <property type="match status" value="1"/>
</dbReference>
<dbReference type="Gene3D" id="3.30.300.30">
    <property type="match status" value="1"/>
</dbReference>
<accession>A0A1H3MZQ3</accession>
<organism evidence="4 5">
    <name type="scientific">Amycolatopsis xylanica</name>
    <dbReference type="NCBI Taxonomy" id="589385"/>
    <lineage>
        <taxon>Bacteria</taxon>
        <taxon>Bacillati</taxon>
        <taxon>Actinomycetota</taxon>
        <taxon>Actinomycetes</taxon>
        <taxon>Pseudonocardiales</taxon>
        <taxon>Pseudonocardiaceae</taxon>
        <taxon>Amycolatopsis</taxon>
    </lineage>
</organism>
<dbReference type="GO" id="GO:0005524">
    <property type="term" value="F:ATP binding"/>
    <property type="evidence" value="ECO:0007669"/>
    <property type="project" value="InterPro"/>
</dbReference>
<dbReference type="Gene3D" id="3.40.50.12780">
    <property type="entry name" value="N-terminal domain of ligase-like"/>
    <property type="match status" value="1"/>
</dbReference>
<evidence type="ECO:0000259" key="2">
    <source>
        <dbReference type="Pfam" id="PF00501"/>
    </source>
</evidence>
<dbReference type="PANTHER" id="PTHR43352:SF1">
    <property type="entry name" value="ANTHRANILATE--COA LIGASE"/>
    <property type="match status" value="1"/>
</dbReference>
<keyword evidence="1 4" id="KW-0436">Ligase</keyword>
<dbReference type="RefSeq" id="WP_091294415.1">
    <property type="nucleotide sequence ID" value="NZ_FNON01000007.1"/>
</dbReference>
<dbReference type="Pfam" id="PF13193">
    <property type="entry name" value="AMP-binding_C"/>
    <property type="match status" value="1"/>
</dbReference>
<feature type="domain" description="AMP-dependent synthetase/ligase" evidence="2">
    <location>
        <begin position="14"/>
        <end position="367"/>
    </location>
</feature>
<dbReference type="EMBL" id="FNON01000007">
    <property type="protein sequence ID" value="SDY82161.1"/>
    <property type="molecule type" value="Genomic_DNA"/>
</dbReference>
<proteinExistence type="predicted"/>
<feature type="domain" description="AMP-binding enzyme C-terminal" evidence="3">
    <location>
        <begin position="418"/>
        <end position="492"/>
    </location>
</feature>
<dbReference type="InterPro" id="IPR025110">
    <property type="entry name" value="AMP-bd_C"/>
</dbReference>
<dbReference type="OrthoDB" id="9803968at2"/>
<dbReference type="PANTHER" id="PTHR43352">
    <property type="entry name" value="ACETYL-COA SYNTHETASE"/>
    <property type="match status" value="1"/>
</dbReference>
<name>A0A1H3MZQ3_9PSEU</name>
<dbReference type="GO" id="GO:0016878">
    <property type="term" value="F:acid-thiol ligase activity"/>
    <property type="evidence" value="ECO:0007669"/>
    <property type="project" value="TreeGrafter"/>
</dbReference>
<protein>
    <submittedName>
        <fullName evidence="4">Benzoate-CoA ligase family</fullName>
    </submittedName>
</protein>
<dbReference type="NCBIfam" id="TIGR02262">
    <property type="entry name" value="benz_CoA_lig"/>
    <property type="match status" value="1"/>
</dbReference>
<gene>
    <name evidence="4" type="ORF">SAMN05421504_10772</name>
</gene>
<dbReference type="InterPro" id="IPR045851">
    <property type="entry name" value="AMP-bd_C_sf"/>
</dbReference>
<dbReference type="GO" id="GO:0044550">
    <property type="term" value="P:secondary metabolite biosynthetic process"/>
    <property type="evidence" value="ECO:0007669"/>
    <property type="project" value="TreeGrafter"/>
</dbReference>
<keyword evidence="5" id="KW-1185">Reference proteome</keyword>
<evidence type="ECO:0000259" key="3">
    <source>
        <dbReference type="Pfam" id="PF13193"/>
    </source>
</evidence>
<dbReference type="InterPro" id="IPR000873">
    <property type="entry name" value="AMP-dep_synth/lig_dom"/>
</dbReference>
<evidence type="ECO:0000313" key="5">
    <source>
        <dbReference type="Proteomes" id="UP000199515"/>
    </source>
</evidence>
<dbReference type="STRING" id="589385.SAMN05421504_10772"/>
<evidence type="ECO:0000313" key="4">
    <source>
        <dbReference type="EMBL" id="SDY82161.1"/>
    </source>
</evidence>
<dbReference type="Proteomes" id="UP000199515">
    <property type="component" value="Unassembled WGS sequence"/>
</dbReference>
<dbReference type="AlphaFoldDB" id="A0A1H3MZQ3"/>
<evidence type="ECO:0000256" key="1">
    <source>
        <dbReference type="ARBA" id="ARBA00022598"/>
    </source>
</evidence>
<dbReference type="Pfam" id="PF00501">
    <property type="entry name" value="AMP-binding"/>
    <property type="match status" value="1"/>
</dbReference>